<dbReference type="InterPro" id="IPR000639">
    <property type="entry name" value="Epox_hydrolase-like"/>
</dbReference>
<name>A0A6A4IDN8_9AGAR</name>
<dbReference type="InterPro" id="IPR029058">
    <property type="entry name" value="AB_hydrolase_fold"/>
</dbReference>
<keyword evidence="2" id="KW-0058">Aromatic hydrocarbons catabolism</keyword>
<evidence type="ECO:0000256" key="4">
    <source>
        <dbReference type="PIRSR" id="PIRSR001112-1"/>
    </source>
</evidence>
<dbReference type="PANTHER" id="PTHR21661:SF35">
    <property type="entry name" value="EPOXIDE HYDROLASE"/>
    <property type="match status" value="1"/>
</dbReference>
<dbReference type="GO" id="GO:0097176">
    <property type="term" value="P:epoxide metabolic process"/>
    <property type="evidence" value="ECO:0007669"/>
    <property type="project" value="TreeGrafter"/>
</dbReference>
<dbReference type="Pfam" id="PF06441">
    <property type="entry name" value="EHN"/>
    <property type="match status" value="1"/>
</dbReference>
<evidence type="ECO:0000313" key="6">
    <source>
        <dbReference type="EMBL" id="KAE9407843.1"/>
    </source>
</evidence>
<feature type="active site" description="Proton acceptor" evidence="4">
    <location>
        <position position="360"/>
    </location>
</feature>
<comment type="similarity">
    <text evidence="1">Belongs to the peptidase S33 family.</text>
</comment>
<sequence>MSSPDLNETPFNISVPESKISLLHEKLSLVKYPDELDGADWKYGSPLSDLRRLVERWKDPNGFNWRKVEAKLNEQLNGIQFTRDIEVSEHGYTGTLNIHYVHKKSSVQGAIPLLFVHGYNTAPSFHVVALSLPNFGFSEAPRKQGFRLTQYAEVCNKLMLALGYEEYVTQGGDWGFYITRRIAQVKAWHTNFPGAGASPPTIFSPGPLTYLRYILTPYTEGEKAGFERSEWFLKQGFGYNVLQSTQPQTLGFSLSDSPVGLLSWIYEKMHNWTDAYEWEDDEIITWVSIYLFSRAGPAASLRIYYEVVQANERTVPPSQKPTIPMGWSNFPKELRIYPRSWVENVGNLSFVSAAHSRGGHFAAHERPQELVEDLQKMFGKGGPAFAVVKSRDGY</sequence>
<dbReference type="PANTHER" id="PTHR21661">
    <property type="entry name" value="EPOXIDE HYDROLASE 1-RELATED"/>
    <property type="match status" value="1"/>
</dbReference>
<dbReference type="OrthoDB" id="7130006at2759"/>
<dbReference type="InterPro" id="IPR016292">
    <property type="entry name" value="Epoxide_hydrolase"/>
</dbReference>
<keyword evidence="3" id="KW-0378">Hydrolase</keyword>
<dbReference type="SUPFAM" id="SSF53474">
    <property type="entry name" value="alpha/beta-Hydrolases"/>
    <property type="match status" value="1"/>
</dbReference>
<accession>A0A6A4IDN8</accession>
<dbReference type="Proteomes" id="UP000799118">
    <property type="component" value="Unassembled WGS sequence"/>
</dbReference>
<dbReference type="GO" id="GO:0004301">
    <property type="term" value="F:epoxide hydrolase activity"/>
    <property type="evidence" value="ECO:0007669"/>
    <property type="project" value="TreeGrafter"/>
</dbReference>
<evidence type="ECO:0000256" key="1">
    <source>
        <dbReference type="ARBA" id="ARBA00010088"/>
    </source>
</evidence>
<evidence type="ECO:0000256" key="3">
    <source>
        <dbReference type="ARBA" id="ARBA00022801"/>
    </source>
</evidence>
<evidence type="ECO:0000259" key="5">
    <source>
        <dbReference type="Pfam" id="PF06441"/>
    </source>
</evidence>
<feature type="domain" description="Epoxide hydrolase N-terminal" evidence="5">
    <location>
        <begin position="9"/>
        <end position="119"/>
    </location>
</feature>
<organism evidence="6 7">
    <name type="scientific">Gymnopus androsaceus JB14</name>
    <dbReference type="NCBI Taxonomy" id="1447944"/>
    <lineage>
        <taxon>Eukaryota</taxon>
        <taxon>Fungi</taxon>
        <taxon>Dikarya</taxon>
        <taxon>Basidiomycota</taxon>
        <taxon>Agaricomycotina</taxon>
        <taxon>Agaricomycetes</taxon>
        <taxon>Agaricomycetidae</taxon>
        <taxon>Agaricales</taxon>
        <taxon>Marasmiineae</taxon>
        <taxon>Omphalotaceae</taxon>
        <taxon>Gymnopus</taxon>
    </lineage>
</organism>
<proteinExistence type="inferred from homology"/>
<feature type="active site" description="Nucleophile" evidence="4">
    <location>
        <position position="173"/>
    </location>
</feature>
<dbReference type="PRINTS" id="PR00412">
    <property type="entry name" value="EPOXHYDRLASE"/>
</dbReference>
<reference evidence="6" key="1">
    <citation type="journal article" date="2019" name="Environ. Microbiol.">
        <title>Fungal ecological strategies reflected in gene transcription - a case study of two litter decomposers.</title>
        <authorList>
            <person name="Barbi F."/>
            <person name="Kohler A."/>
            <person name="Barry K."/>
            <person name="Baskaran P."/>
            <person name="Daum C."/>
            <person name="Fauchery L."/>
            <person name="Ihrmark K."/>
            <person name="Kuo A."/>
            <person name="LaButti K."/>
            <person name="Lipzen A."/>
            <person name="Morin E."/>
            <person name="Grigoriev I.V."/>
            <person name="Henrissat B."/>
            <person name="Lindahl B."/>
            <person name="Martin F."/>
        </authorList>
    </citation>
    <scope>NUCLEOTIDE SEQUENCE</scope>
    <source>
        <strain evidence="6">JB14</strain>
    </source>
</reference>
<dbReference type="InterPro" id="IPR010497">
    <property type="entry name" value="Epoxide_hydro_N"/>
</dbReference>
<dbReference type="AlphaFoldDB" id="A0A6A4IDN8"/>
<keyword evidence="7" id="KW-1185">Reference proteome</keyword>
<protein>
    <submittedName>
        <fullName evidence="6">Alpha/beta-hydrolase</fullName>
    </submittedName>
</protein>
<dbReference type="PIRSF" id="PIRSF001112">
    <property type="entry name" value="Epoxide_hydrolase"/>
    <property type="match status" value="1"/>
</dbReference>
<dbReference type="Gene3D" id="3.40.50.1820">
    <property type="entry name" value="alpha/beta hydrolase"/>
    <property type="match status" value="1"/>
</dbReference>
<gene>
    <name evidence="6" type="ORF">BT96DRAFT_1033619</name>
</gene>
<feature type="active site" description="Proton donor" evidence="4">
    <location>
        <position position="304"/>
    </location>
</feature>
<dbReference type="EMBL" id="ML769393">
    <property type="protein sequence ID" value="KAE9407843.1"/>
    <property type="molecule type" value="Genomic_DNA"/>
</dbReference>
<evidence type="ECO:0000313" key="7">
    <source>
        <dbReference type="Proteomes" id="UP000799118"/>
    </source>
</evidence>
<evidence type="ECO:0000256" key="2">
    <source>
        <dbReference type="ARBA" id="ARBA00022797"/>
    </source>
</evidence>